<evidence type="ECO:0000256" key="11">
    <source>
        <dbReference type="ARBA" id="ARBA00022989"/>
    </source>
</evidence>
<evidence type="ECO:0000256" key="10">
    <source>
        <dbReference type="ARBA" id="ARBA00022840"/>
    </source>
</evidence>
<dbReference type="CDD" id="cd00130">
    <property type="entry name" value="PAS"/>
    <property type="match status" value="1"/>
</dbReference>
<gene>
    <name evidence="16" type="primary">dcuS</name>
    <name evidence="16" type="ORF">AB3N04_13680</name>
</gene>
<dbReference type="SUPFAM" id="SSF55785">
    <property type="entry name" value="PYP-like sensor domain (PAS domain)"/>
    <property type="match status" value="1"/>
</dbReference>
<dbReference type="InterPro" id="IPR000014">
    <property type="entry name" value="PAS"/>
</dbReference>
<dbReference type="SMART" id="SM00387">
    <property type="entry name" value="HATPase_c"/>
    <property type="match status" value="1"/>
</dbReference>
<keyword evidence="8" id="KW-0547">Nucleotide-binding</keyword>
<feature type="transmembrane region" description="Helical" evidence="14">
    <location>
        <begin position="20"/>
        <end position="41"/>
    </location>
</feature>
<name>A0AB39BQF3_9BACI</name>
<evidence type="ECO:0000259" key="15">
    <source>
        <dbReference type="PROSITE" id="PS50109"/>
    </source>
</evidence>
<feature type="transmembrane region" description="Helical" evidence="14">
    <location>
        <begin position="180"/>
        <end position="200"/>
    </location>
</feature>
<evidence type="ECO:0000256" key="4">
    <source>
        <dbReference type="ARBA" id="ARBA00022475"/>
    </source>
</evidence>
<dbReference type="GO" id="GO:0005886">
    <property type="term" value="C:plasma membrane"/>
    <property type="evidence" value="ECO:0007669"/>
    <property type="project" value="UniProtKB-SubCell"/>
</dbReference>
<keyword evidence="12" id="KW-0902">Two-component regulatory system</keyword>
<evidence type="ECO:0000256" key="12">
    <source>
        <dbReference type="ARBA" id="ARBA00023012"/>
    </source>
</evidence>
<dbReference type="GO" id="GO:0005524">
    <property type="term" value="F:ATP binding"/>
    <property type="evidence" value="ECO:0007669"/>
    <property type="project" value="UniProtKB-KW"/>
</dbReference>
<dbReference type="SUPFAM" id="SSF55874">
    <property type="entry name" value="ATPase domain of HSP90 chaperone/DNA topoisomerase II/histidine kinase"/>
    <property type="match status" value="1"/>
</dbReference>
<evidence type="ECO:0000256" key="3">
    <source>
        <dbReference type="ARBA" id="ARBA00012438"/>
    </source>
</evidence>
<dbReference type="EC" id="2.7.13.3" evidence="3"/>
<keyword evidence="10" id="KW-0067">ATP-binding</keyword>
<evidence type="ECO:0000256" key="9">
    <source>
        <dbReference type="ARBA" id="ARBA00022777"/>
    </source>
</evidence>
<evidence type="ECO:0000256" key="13">
    <source>
        <dbReference type="ARBA" id="ARBA00023136"/>
    </source>
</evidence>
<dbReference type="GO" id="GO:0006355">
    <property type="term" value="P:regulation of DNA-templated transcription"/>
    <property type="evidence" value="ECO:0007669"/>
    <property type="project" value="InterPro"/>
</dbReference>
<protein>
    <recommendedName>
        <fullName evidence="3">histidine kinase</fullName>
        <ecNumber evidence="3">2.7.13.3</ecNumber>
    </recommendedName>
</protein>
<dbReference type="InterPro" id="IPR035965">
    <property type="entry name" value="PAS-like_dom_sf"/>
</dbReference>
<dbReference type="PRINTS" id="PR00344">
    <property type="entry name" value="BCTRLSENSOR"/>
</dbReference>
<dbReference type="Gene3D" id="3.30.450.20">
    <property type="entry name" value="PAS domain"/>
    <property type="match status" value="2"/>
</dbReference>
<dbReference type="InterPro" id="IPR033463">
    <property type="entry name" value="sCache_3"/>
</dbReference>
<evidence type="ECO:0000256" key="7">
    <source>
        <dbReference type="ARBA" id="ARBA00022692"/>
    </source>
</evidence>
<reference evidence="16" key="1">
    <citation type="submission" date="2024-07" db="EMBL/GenBank/DDBJ databases">
        <title>Identification and characteristics of an arsenic-resistant bacterial isolate, which belongs to a novel species.</title>
        <authorList>
            <person name="Juszczyk A."/>
            <person name="Kowalczyk A."/>
            <person name="Was K."/>
            <person name="Kosowicz W."/>
            <person name="Budzyn A."/>
            <person name="Latowski D."/>
        </authorList>
    </citation>
    <scope>NUCLEOTIDE SEQUENCE</scope>
    <source>
        <strain evidence="16">As8PL</strain>
    </source>
</reference>
<keyword evidence="11 14" id="KW-1133">Transmembrane helix</keyword>
<keyword evidence="5" id="KW-0597">Phosphoprotein</keyword>
<dbReference type="RefSeq" id="WP_368503294.1">
    <property type="nucleotide sequence ID" value="NZ_CP162551.1"/>
</dbReference>
<dbReference type="PROSITE" id="PS50109">
    <property type="entry name" value="HIS_KIN"/>
    <property type="match status" value="1"/>
</dbReference>
<dbReference type="AlphaFoldDB" id="A0AB39BQF3"/>
<dbReference type="Pfam" id="PF00989">
    <property type="entry name" value="PAS"/>
    <property type="match status" value="1"/>
</dbReference>
<keyword evidence="9 16" id="KW-0418">Kinase</keyword>
<keyword evidence="7 14" id="KW-0812">Transmembrane</keyword>
<accession>A0AB39BQF3</accession>
<proteinExistence type="predicted"/>
<keyword evidence="4" id="KW-1003">Cell membrane</keyword>
<dbReference type="Pfam" id="PF02518">
    <property type="entry name" value="HATPase_c"/>
    <property type="match status" value="1"/>
</dbReference>
<dbReference type="InterPro" id="IPR016120">
    <property type="entry name" value="Sig_transdc_His_kin_SpoOB"/>
</dbReference>
<dbReference type="NCBIfam" id="NF008298">
    <property type="entry name" value="PRK11086.1"/>
    <property type="match status" value="1"/>
</dbReference>
<evidence type="ECO:0000256" key="6">
    <source>
        <dbReference type="ARBA" id="ARBA00022679"/>
    </source>
</evidence>
<keyword evidence="6 16" id="KW-0808">Transferase</keyword>
<dbReference type="SUPFAM" id="SSF55890">
    <property type="entry name" value="Sporulation response regulatory protein Spo0B"/>
    <property type="match status" value="1"/>
</dbReference>
<dbReference type="InterPro" id="IPR005467">
    <property type="entry name" value="His_kinase_dom"/>
</dbReference>
<dbReference type="PANTHER" id="PTHR43547">
    <property type="entry name" value="TWO-COMPONENT HISTIDINE KINASE"/>
    <property type="match status" value="1"/>
</dbReference>
<dbReference type="EMBL" id="CP162551">
    <property type="protein sequence ID" value="XDI35753.1"/>
    <property type="molecule type" value="Genomic_DNA"/>
</dbReference>
<dbReference type="GO" id="GO:0000155">
    <property type="term" value="F:phosphorelay sensor kinase activity"/>
    <property type="evidence" value="ECO:0007669"/>
    <property type="project" value="InterPro"/>
</dbReference>
<evidence type="ECO:0000313" key="16">
    <source>
        <dbReference type="EMBL" id="XDI35753.1"/>
    </source>
</evidence>
<evidence type="ECO:0000256" key="1">
    <source>
        <dbReference type="ARBA" id="ARBA00000085"/>
    </source>
</evidence>
<dbReference type="InterPro" id="IPR013767">
    <property type="entry name" value="PAS_fold"/>
</dbReference>
<dbReference type="InterPro" id="IPR036890">
    <property type="entry name" value="HATPase_C_sf"/>
</dbReference>
<dbReference type="Gene3D" id="1.10.287.130">
    <property type="match status" value="1"/>
</dbReference>
<dbReference type="FunFam" id="3.30.450.20:FF:000018">
    <property type="entry name" value="Sensor histidine kinase DcuS"/>
    <property type="match status" value="1"/>
</dbReference>
<sequence>MAKSFNYVKKKKPYQLKTLIILLVSIVVISALLLTGLLVGYDSAQRTERTLEEKAQTIAATIGQTPDVINGLRNGDDSGSVQAFTKEVQALTDVHYIVVMDMNSIRLSHPNEELIGQRFIGDDQDRALEGESYTSVAEGTLGESMRAFVPVYDGEEQIGVVSTGILTSQIRATIFDSQKYILYGLALGLVVGMIGALLLAQKVKNALNGLEPREISQLLKEREAMLASVREGVIAIDDSGKIVVANRAALSMFNRAGLRGDPIGQHVASFMPNTRLHDVLVHEEMKLDQPEKLNQMEIVINHVPVKTAGKLVGALATFRDKTELTVMLEQLSGAKTYAETLRGHTHEFMNKLHVISAMVYTESYDELQSYINTISDFYQKDVGWISDYVKDPVLAGYLLNKLSFLEEQGVEIVLTGEMPWPSIKQPEVLDSLITVIGNSLDNAYDAIKDQDEQELQIDLTYSDDNNLEWTVMDNGPGLETDHPETWLQKKKSTKSGDRGYGMYLIQEAINRTNGKLEIESEKGEGMTFKARIPYTNHDTSTYY</sequence>
<evidence type="ECO:0000256" key="8">
    <source>
        <dbReference type="ARBA" id="ARBA00022741"/>
    </source>
</evidence>
<dbReference type="InterPro" id="IPR029151">
    <property type="entry name" value="Sensor-like_sf"/>
</dbReference>
<feature type="domain" description="Histidine kinase" evidence="15">
    <location>
        <begin position="432"/>
        <end position="536"/>
    </location>
</feature>
<dbReference type="PANTHER" id="PTHR43547:SF10">
    <property type="entry name" value="SENSOR HISTIDINE KINASE DCUS"/>
    <property type="match status" value="1"/>
</dbReference>
<dbReference type="SUPFAM" id="SSF103190">
    <property type="entry name" value="Sensory domain-like"/>
    <property type="match status" value="1"/>
</dbReference>
<comment type="subcellular location">
    <subcellularLocation>
        <location evidence="2">Cell membrane</location>
        <topology evidence="2">Multi-pass membrane protein</topology>
    </subcellularLocation>
</comment>
<keyword evidence="13 14" id="KW-0472">Membrane</keyword>
<organism evidence="16">
    <name type="scientific">Alkalihalophilus sp. As8PL</name>
    <dbReference type="NCBI Taxonomy" id="3237103"/>
    <lineage>
        <taxon>Bacteria</taxon>
        <taxon>Bacillati</taxon>
        <taxon>Bacillota</taxon>
        <taxon>Bacilli</taxon>
        <taxon>Bacillales</taxon>
        <taxon>Bacillaceae</taxon>
        <taxon>Alkalihalophilus</taxon>
    </lineage>
</organism>
<evidence type="ECO:0000256" key="14">
    <source>
        <dbReference type="SAM" id="Phobius"/>
    </source>
</evidence>
<evidence type="ECO:0000256" key="5">
    <source>
        <dbReference type="ARBA" id="ARBA00022553"/>
    </source>
</evidence>
<dbReference type="Gene3D" id="3.30.565.10">
    <property type="entry name" value="Histidine kinase-like ATPase, C-terminal domain"/>
    <property type="match status" value="1"/>
</dbReference>
<evidence type="ECO:0000256" key="2">
    <source>
        <dbReference type="ARBA" id="ARBA00004651"/>
    </source>
</evidence>
<dbReference type="SMART" id="SM00091">
    <property type="entry name" value="PAS"/>
    <property type="match status" value="1"/>
</dbReference>
<comment type="catalytic activity">
    <reaction evidence="1">
        <text>ATP + protein L-histidine = ADP + protein N-phospho-L-histidine.</text>
        <dbReference type="EC" id="2.7.13.3"/>
    </reaction>
</comment>
<dbReference type="InterPro" id="IPR004358">
    <property type="entry name" value="Sig_transdc_His_kin-like_C"/>
</dbReference>
<dbReference type="InterPro" id="IPR003594">
    <property type="entry name" value="HATPase_dom"/>
</dbReference>
<dbReference type="Pfam" id="PF17203">
    <property type="entry name" value="sCache_3_2"/>
    <property type="match status" value="1"/>
</dbReference>